<evidence type="ECO:0000256" key="9">
    <source>
        <dbReference type="ARBA" id="ARBA00048165"/>
    </source>
</evidence>
<dbReference type="Proteomes" id="UP000009022">
    <property type="component" value="Unassembled WGS sequence"/>
</dbReference>
<keyword evidence="2 12" id="KW-0489">Methyltransferase</keyword>
<comment type="catalytic activity">
    <reaction evidence="9 12">
        <text>cytidine(4) in tRNA(Pro) + S-adenosyl-L-methionine = 2'-O-methylcytidine(4) in tRNA(Pro) + S-adenosyl-L-homocysteine + H(+)</text>
        <dbReference type="Rhea" id="RHEA:32767"/>
        <dbReference type="Rhea" id="RHEA-COMP:10397"/>
        <dbReference type="Rhea" id="RHEA-COMP:10398"/>
        <dbReference type="ChEBI" id="CHEBI:15378"/>
        <dbReference type="ChEBI" id="CHEBI:57856"/>
        <dbReference type="ChEBI" id="CHEBI:59789"/>
        <dbReference type="ChEBI" id="CHEBI:74495"/>
        <dbReference type="ChEBI" id="CHEBI:82748"/>
        <dbReference type="EC" id="2.1.1.225"/>
    </reaction>
</comment>
<proteinExistence type="inferred from homology"/>
<keyword evidence="15" id="KW-1185">Reference proteome</keyword>
<sequence length="440" mass="50318">MADNSNNSRPHCEYYLPRKKRFCRMIPKVGDRLCGEHMLYASEAYNELGNINKQERKRIPCPLDSKHTVYEDKLEKHLKLCNARHTTLSDYYEKEVNSGHISQSISKRPLSDIPEEKVLHIINKLYKLSKDQSLSSERSILQHHSLKEEIDGNPDATNAIKHYLQQASIIGNMEKFGLLRSQACYIEFGAGRGKLSHWVARALSEYNNKVEFVLIDRANNRRKLDCMHTSNKMGPKFERVKMDIEHFNLAKYSFKADWDVIGIGKHLCGAATDVSLRCLMNTQSQNSKCRTRNSVRGAILALCCHHRCDWKSYVNREYFLELGFDEEDFNVICSLSSWATCSFHKGQSEGVSAETSTSVMHGKEIGSDSCANESNLGSAVFQSRLNQDFRQKREEIGQLCKQLLNVTLEFETILCEGAEVIFSNFYLQNELSIGINVFSI</sequence>
<dbReference type="GO" id="GO:0030488">
    <property type="term" value="P:tRNA methylation"/>
    <property type="evidence" value="ECO:0000318"/>
    <property type="project" value="GO_Central"/>
</dbReference>
<dbReference type="OMA" id="HRCSWRS"/>
<keyword evidence="5 12" id="KW-0819">tRNA processing</keyword>
<dbReference type="PANTHER" id="PTHR12998:SF0">
    <property type="entry name" value="TRNA:M(4)X MODIFICATION ENZYME TRM13 HOMOLOG"/>
    <property type="match status" value="1"/>
</dbReference>
<name>B3S1E6_TRIAD</name>
<comment type="similarity">
    <text evidence="1 12">Belongs to the methyltransferase TRM13 family.</text>
</comment>
<dbReference type="STRING" id="10228.B3S1E6"/>
<comment type="catalytic activity">
    <reaction evidence="11 12">
        <text>adenosine(4) in tRNA(His) + S-adenosyl-L-methionine = 2'-O-methyladenosine(4) in tRNA(His) + S-adenosyl-L-homocysteine + H(+)</text>
        <dbReference type="Rhea" id="RHEA:43196"/>
        <dbReference type="Rhea" id="RHEA-COMP:10401"/>
        <dbReference type="Rhea" id="RHEA-COMP:10402"/>
        <dbReference type="ChEBI" id="CHEBI:15378"/>
        <dbReference type="ChEBI" id="CHEBI:57856"/>
        <dbReference type="ChEBI" id="CHEBI:59789"/>
        <dbReference type="ChEBI" id="CHEBI:74411"/>
        <dbReference type="ChEBI" id="CHEBI:74477"/>
        <dbReference type="EC" id="2.1.1.225"/>
    </reaction>
</comment>
<evidence type="ECO:0000313" key="14">
    <source>
        <dbReference type="EMBL" id="EDV22993.1"/>
    </source>
</evidence>
<dbReference type="PhylomeDB" id="B3S1E6"/>
<evidence type="ECO:0000256" key="11">
    <source>
        <dbReference type="ARBA" id="ARBA00049393"/>
    </source>
</evidence>
<dbReference type="InterPro" id="IPR021721">
    <property type="entry name" value="Znf_CCCH-type_TRM13"/>
</dbReference>
<evidence type="ECO:0000256" key="1">
    <source>
        <dbReference type="ARBA" id="ARBA00005265"/>
    </source>
</evidence>
<keyword evidence="6 12" id="KW-0479">Metal-binding</keyword>
<comment type="function">
    <text evidence="12">tRNA methylase which 2'-O-methylates cytidine(4) in tRNA(Pro) and tRNA(Gly)(GCC), and adenosine(4) in tRNA(His).</text>
</comment>
<evidence type="ECO:0000256" key="2">
    <source>
        <dbReference type="ARBA" id="ARBA00022603"/>
    </source>
</evidence>
<evidence type="ECO:0000256" key="6">
    <source>
        <dbReference type="ARBA" id="ARBA00022723"/>
    </source>
</evidence>
<dbReference type="PROSITE" id="PS51800">
    <property type="entry name" value="ZF_CHHC_U11_48K"/>
    <property type="match status" value="1"/>
</dbReference>
<dbReference type="InterPro" id="IPR007871">
    <property type="entry name" value="Methyltransferase_TRM13"/>
</dbReference>
<evidence type="ECO:0000256" key="4">
    <source>
        <dbReference type="ARBA" id="ARBA00022691"/>
    </source>
</evidence>
<dbReference type="KEGG" id="tad:TRIADDRAFT_57802"/>
<dbReference type="HOGENOM" id="CLU_027610_1_0_1"/>
<dbReference type="FunCoup" id="B3S1E6">
    <property type="interactions" value="1565"/>
</dbReference>
<accession>B3S1E6</accession>
<organism evidence="14 15">
    <name type="scientific">Trichoplax adhaerens</name>
    <name type="common">Trichoplax reptans</name>
    <dbReference type="NCBI Taxonomy" id="10228"/>
    <lineage>
        <taxon>Eukaryota</taxon>
        <taxon>Metazoa</taxon>
        <taxon>Placozoa</taxon>
        <taxon>Uniplacotomia</taxon>
        <taxon>Trichoplacea</taxon>
        <taxon>Trichoplacidae</taxon>
        <taxon>Trichoplax</taxon>
    </lineage>
</organism>
<dbReference type="PANTHER" id="PTHR12998">
    <property type="entry name" value="TRNA:M(4)X MODIFICATION ENZYME TRM13 HOMOLOG"/>
    <property type="match status" value="1"/>
</dbReference>
<dbReference type="Pfam" id="PF05253">
    <property type="entry name" value="zf-U11-48K"/>
    <property type="match status" value="1"/>
</dbReference>
<evidence type="ECO:0000256" key="5">
    <source>
        <dbReference type="ARBA" id="ARBA00022694"/>
    </source>
</evidence>
<evidence type="ECO:0000313" key="15">
    <source>
        <dbReference type="Proteomes" id="UP000009022"/>
    </source>
</evidence>
<dbReference type="GO" id="GO:0008175">
    <property type="term" value="F:tRNA methyltransferase activity"/>
    <property type="evidence" value="ECO:0000318"/>
    <property type="project" value="GO_Central"/>
</dbReference>
<dbReference type="Pfam" id="PF05206">
    <property type="entry name" value="TRM13"/>
    <property type="match status" value="1"/>
</dbReference>
<keyword evidence="8 12" id="KW-0862">Zinc</keyword>
<dbReference type="CTD" id="6755438"/>
<dbReference type="GeneID" id="6755438"/>
<dbReference type="Pfam" id="PF11722">
    <property type="entry name" value="zf-TRM13_CCCH"/>
    <property type="match status" value="1"/>
</dbReference>
<reference evidence="14 15" key="1">
    <citation type="journal article" date="2008" name="Nature">
        <title>The Trichoplax genome and the nature of placozoans.</title>
        <authorList>
            <person name="Srivastava M."/>
            <person name="Begovic E."/>
            <person name="Chapman J."/>
            <person name="Putnam N.H."/>
            <person name="Hellsten U."/>
            <person name="Kawashima T."/>
            <person name="Kuo A."/>
            <person name="Mitros T."/>
            <person name="Salamov A."/>
            <person name="Carpenter M.L."/>
            <person name="Signorovitch A.Y."/>
            <person name="Moreno M.A."/>
            <person name="Kamm K."/>
            <person name="Grimwood J."/>
            <person name="Schmutz J."/>
            <person name="Shapiro H."/>
            <person name="Grigoriev I.V."/>
            <person name="Buss L.W."/>
            <person name="Schierwater B."/>
            <person name="Dellaporta S.L."/>
            <person name="Rokhsar D.S."/>
        </authorList>
    </citation>
    <scope>NUCLEOTIDE SEQUENCE [LARGE SCALE GENOMIC DNA]</scope>
    <source>
        <strain evidence="14 15">Grell-BS-1999</strain>
    </source>
</reference>
<evidence type="ECO:0000256" key="8">
    <source>
        <dbReference type="ARBA" id="ARBA00022833"/>
    </source>
</evidence>
<dbReference type="EC" id="2.1.1.225" evidence="12"/>
<evidence type="ECO:0000256" key="12">
    <source>
        <dbReference type="RuleBase" id="RU367103"/>
    </source>
</evidence>
<dbReference type="InterPro" id="IPR022776">
    <property type="entry name" value="TRM13/UPF0224_CHHC_Znf_dom"/>
</dbReference>
<evidence type="ECO:0000256" key="7">
    <source>
        <dbReference type="ARBA" id="ARBA00022771"/>
    </source>
</evidence>
<dbReference type="RefSeq" id="XP_002113903.1">
    <property type="nucleotide sequence ID" value="XM_002113867.1"/>
</dbReference>
<dbReference type="InterPro" id="IPR039044">
    <property type="entry name" value="Trm13"/>
</dbReference>
<dbReference type="GO" id="GO:0106050">
    <property type="term" value="F:tRNA 2'-O-methyltransferase activity"/>
    <property type="evidence" value="ECO:0007669"/>
    <property type="project" value="UniProtKB-UniRule"/>
</dbReference>
<comment type="catalytic activity">
    <reaction evidence="10 12">
        <text>cytidine(4) in tRNA(Gly)(GCC) + S-adenosyl-L-methionine = 2'-O-methylcytidine(4) in tRNA(Gly)(GCC) + S-adenosyl-L-homocysteine + H(+)</text>
        <dbReference type="Rhea" id="RHEA:43192"/>
        <dbReference type="Rhea" id="RHEA-COMP:10399"/>
        <dbReference type="Rhea" id="RHEA-COMP:10400"/>
        <dbReference type="ChEBI" id="CHEBI:15378"/>
        <dbReference type="ChEBI" id="CHEBI:57856"/>
        <dbReference type="ChEBI" id="CHEBI:59789"/>
        <dbReference type="ChEBI" id="CHEBI:74495"/>
        <dbReference type="ChEBI" id="CHEBI:82748"/>
        <dbReference type="EC" id="2.1.1.225"/>
    </reaction>
</comment>
<dbReference type="OrthoDB" id="258806at2759"/>
<dbReference type="GO" id="GO:0008270">
    <property type="term" value="F:zinc ion binding"/>
    <property type="evidence" value="ECO:0007669"/>
    <property type="project" value="UniProtKB-KW"/>
</dbReference>
<keyword evidence="3 12" id="KW-0808">Transferase</keyword>
<keyword evidence="4 12" id="KW-0949">S-adenosyl-L-methionine</keyword>
<evidence type="ECO:0000256" key="3">
    <source>
        <dbReference type="ARBA" id="ARBA00022679"/>
    </source>
</evidence>
<dbReference type="eggNOG" id="KOG2811">
    <property type="taxonomic scope" value="Eukaryota"/>
</dbReference>
<protein>
    <recommendedName>
        <fullName evidence="12">tRNA:m(4)X modification enzyme TRM13</fullName>
        <ecNumber evidence="12">2.1.1.225</ecNumber>
    </recommendedName>
</protein>
<evidence type="ECO:0000256" key="10">
    <source>
        <dbReference type="ARBA" id="ARBA00048635"/>
    </source>
</evidence>
<gene>
    <name evidence="14" type="ORF">TRIADDRAFT_57802</name>
</gene>
<evidence type="ECO:0000259" key="13">
    <source>
        <dbReference type="PROSITE" id="PS51800"/>
    </source>
</evidence>
<feature type="domain" description="CHHC U11-48K-type" evidence="13">
    <location>
        <begin position="58"/>
        <end position="85"/>
    </location>
</feature>
<dbReference type="EMBL" id="DS985247">
    <property type="protein sequence ID" value="EDV22993.1"/>
    <property type="molecule type" value="Genomic_DNA"/>
</dbReference>
<keyword evidence="7 12" id="KW-0863">Zinc-finger</keyword>
<dbReference type="InParanoid" id="B3S1E6"/>
<dbReference type="AlphaFoldDB" id="B3S1E6"/>